<gene>
    <name evidence="6" type="ORF">W97_02051</name>
</gene>
<dbReference type="InterPro" id="IPR055011">
    <property type="entry name" value="Tag1_C"/>
</dbReference>
<feature type="domain" description="Tag1-like fourth Ig-like" evidence="4">
    <location>
        <begin position="605"/>
        <end position="718"/>
    </location>
</feature>
<dbReference type="GO" id="GO:0000329">
    <property type="term" value="C:fungal-type vacuole membrane"/>
    <property type="evidence" value="ECO:0007669"/>
    <property type="project" value="InterPro"/>
</dbReference>
<dbReference type="Pfam" id="PF26153">
    <property type="entry name" value="LEA-2L_5"/>
    <property type="match status" value="1"/>
</dbReference>
<dbReference type="STRING" id="1168221.R7YME8"/>
<feature type="region of interest" description="Disordered" evidence="1">
    <location>
        <begin position="732"/>
        <end position="752"/>
    </location>
</feature>
<protein>
    <recommendedName>
        <fullName evidence="8">Pre-rRNA processing protein</fullName>
    </recommendedName>
</protein>
<dbReference type="RefSeq" id="XP_007778143.1">
    <property type="nucleotide sequence ID" value="XM_007779953.1"/>
</dbReference>
<evidence type="ECO:0000313" key="6">
    <source>
        <dbReference type="EMBL" id="EON62826.1"/>
    </source>
</evidence>
<dbReference type="Pfam" id="PF26150">
    <property type="entry name" value="LEA-2_4"/>
    <property type="match status" value="1"/>
</dbReference>
<dbReference type="EMBL" id="JH767560">
    <property type="protein sequence ID" value="EON62826.1"/>
    <property type="molecule type" value="Genomic_DNA"/>
</dbReference>
<dbReference type="Pfam" id="PF26174">
    <property type="entry name" value="LEA-2_1"/>
    <property type="match status" value="1"/>
</dbReference>
<feature type="compositionally biased region" description="Low complexity" evidence="1">
    <location>
        <begin position="13"/>
        <end position="36"/>
    </location>
</feature>
<reference evidence="7" key="1">
    <citation type="submission" date="2012-06" db="EMBL/GenBank/DDBJ databases">
        <title>The genome sequence of Coniosporium apollinis CBS 100218.</title>
        <authorList>
            <consortium name="The Broad Institute Genome Sequencing Platform"/>
            <person name="Cuomo C."/>
            <person name="Gorbushina A."/>
            <person name="Noack S."/>
            <person name="Walker B."/>
            <person name="Young S.K."/>
            <person name="Zeng Q."/>
            <person name="Gargeya S."/>
            <person name="Fitzgerald M."/>
            <person name="Haas B."/>
            <person name="Abouelleil A."/>
            <person name="Alvarado L."/>
            <person name="Arachchi H.M."/>
            <person name="Berlin A.M."/>
            <person name="Chapman S.B."/>
            <person name="Goldberg J."/>
            <person name="Griggs A."/>
            <person name="Gujja S."/>
            <person name="Hansen M."/>
            <person name="Howarth C."/>
            <person name="Imamovic A."/>
            <person name="Larimer J."/>
            <person name="McCowan C."/>
            <person name="Montmayeur A."/>
            <person name="Murphy C."/>
            <person name="Neiman D."/>
            <person name="Pearson M."/>
            <person name="Priest M."/>
            <person name="Roberts A."/>
            <person name="Saif S."/>
            <person name="Shea T."/>
            <person name="Sisk P."/>
            <person name="Sykes S."/>
            <person name="Wortman J."/>
            <person name="Nusbaum C."/>
            <person name="Birren B."/>
        </authorList>
    </citation>
    <scope>NUCLEOTIDE SEQUENCE [LARGE SCALE GENOMIC DNA]</scope>
    <source>
        <strain evidence="7">CBS 100218</strain>
    </source>
</reference>
<keyword evidence="2" id="KW-0812">Transmembrane</keyword>
<organism evidence="6 7">
    <name type="scientific">Coniosporium apollinis (strain CBS 100218)</name>
    <name type="common">Rock-inhabiting black yeast</name>
    <dbReference type="NCBI Taxonomy" id="1168221"/>
    <lineage>
        <taxon>Eukaryota</taxon>
        <taxon>Fungi</taxon>
        <taxon>Dikarya</taxon>
        <taxon>Ascomycota</taxon>
        <taxon>Pezizomycotina</taxon>
        <taxon>Dothideomycetes</taxon>
        <taxon>Dothideomycetes incertae sedis</taxon>
        <taxon>Coniosporium</taxon>
    </lineage>
</organism>
<evidence type="ECO:0000313" key="7">
    <source>
        <dbReference type="Proteomes" id="UP000016924"/>
    </source>
</evidence>
<keyword evidence="7" id="KW-1185">Reference proteome</keyword>
<dbReference type="Proteomes" id="UP000016924">
    <property type="component" value="Unassembled WGS sequence"/>
</dbReference>
<evidence type="ECO:0000259" key="5">
    <source>
        <dbReference type="Pfam" id="PF26153"/>
    </source>
</evidence>
<dbReference type="OrthoDB" id="5596576at2759"/>
<evidence type="ECO:0000259" key="3">
    <source>
        <dbReference type="Pfam" id="PF22786"/>
    </source>
</evidence>
<dbReference type="Pfam" id="PF22786">
    <property type="entry name" value="Tag1_C"/>
    <property type="match status" value="1"/>
</dbReference>
<dbReference type="PANTHER" id="PTHR35895">
    <property type="entry name" value="CHROMOSOME 16, WHOLE GENOME SHOTGUN SEQUENCE"/>
    <property type="match status" value="1"/>
</dbReference>
<feature type="transmembrane region" description="Helical" evidence="2">
    <location>
        <begin position="91"/>
        <end position="111"/>
    </location>
</feature>
<dbReference type="PANTHER" id="PTHR35895:SF3">
    <property type="entry name" value="PRE-RRNA PROCESSING PROTEIN"/>
    <property type="match status" value="1"/>
</dbReference>
<dbReference type="GeneID" id="19899362"/>
<dbReference type="AlphaFoldDB" id="R7YME8"/>
<dbReference type="HOGENOM" id="CLU_006918_0_0_1"/>
<dbReference type="InterPro" id="IPR059066">
    <property type="entry name" value="Ig_Tag1-like_5th"/>
</dbReference>
<accession>R7YME8</accession>
<dbReference type="InterPro" id="IPR046368">
    <property type="entry name" value="Tag1"/>
</dbReference>
<dbReference type="InterPro" id="IPR059065">
    <property type="entry name" value="Ig_Tag1-like_4th"/>
</dbReference>
<dbReference type="eggNOG" id="ENOG502QZVV">
    <property type="taxonomic scope" value="Eukaryota"/>
</dbReference>
<feature type="domain" description="Tag1-like fifth Ig-like" evidence="5">
    <location>
        <begin position="749"/>
        <end position="860"/>
    </location>
</feature>
<evidence type="ECO:0008006" key="8">
    <source>
        <dbReference type="Google" id="ProtNLM"/>
    </source>
</evidence>
<feature type="domain" description="Tag1 C-terminal" evidence="3">
    <location>
        <begin position="478"/>
        <end position="591"/>
    </location>
</feature>
<evidence type="ECO:0000256" key="2">
    <source>
        <dbReference type="SAM" id="Phobius"/>
    </source>
</evidence>
<dbReference type="OMA" id="HYNITKL"/>
<name>R7YME8_CONA1</name>
<feature type="compositionally biased region" description="Basic and acidic residues" evidence="1">
    <location>
        <begin position="47"/>
        <end position="61"/>
    </location>
</feature>
<feature type="region of interest" description="Disordered" evidence="1">
    <location>
        <begin position="1"/>
        <end position="65"/>
    </location>
</feature>
<proteinExistence type="predicted"/>
<keyword evidence="2" id="KW-1133">Transmembrane helix</keyword>
<evidence type="ECO:0000259" key="4">
    <source>
        <dbReference type="Pfam" id="PF26150"/>
    </source>
</evidence>
<keyword evidence="2" id="KW-0472">Membrane</keyword>
<evidence type="ECO:0000256" key="1">
    <source>
        <dbReference type="SAM" id="MobiDB-lite"/>
    </source>
</evidence>
<sequence length="872" mass="94098">MADTPTWDSTRTPSSRPASVRSGRSARSAPSDPSSRTTEETPLLQRENSRRSSHHGSEDGRPQSPAASALLRSLNDSPRDQPSKSRRWPSLVALLLLCVVTVLIMVVGFFAPEAVEEYATQAVVFEPTRLAINSFTDSGVRAHIEGDFTMDASRVKKKSVRNFGRFATWVAKEVETEPTDVEVYLPEYGNVVLGTAKVPRIKVDIRNGHTTHVGFLTDLAPGEVGGIRRVANDWIDGRLGQLRVRGKAEVAIRSGIIHLGKQTVEQSLVFQGNDLPTAPAYNISKINFHEVNLPFARKGMAADISLTVQNNYPVDFTIPPLGFAILVDNCSPTDPYIMIADATTEELHIEPKQDVHLNVSGIVRQLPDALITACPGSHESPLDALLGDYIHGSDATVYVRGSDSPSLDTPKWITDLVSDITVPVPFPGRQLDHLLKSFSLADVQFHLPEPFAEPDTPEAQPKISAKVKALVGLPEEMSFPVSVDRVKADADVYYHGKKLGNLDLHKWQKANSSRIEADKDGQPALEVESRVDKAPLTITDDALFSEVVQALIFGGKPLVLGIKAKVDVEIETALGKFAVRKVPAEGVVPVKPIGNKGGFASLGLQIGDIDIVHTGPSSLTLQAEVNFTNPTEYSATVPYVNVNILNNGTILGQATAKGVVVVPGPNKNILVEVLWDPLASSGKTGAAVGRELLSQYISGYNTTLTIKPHNGTVPSQPALGKALSGLEIEMPTPKLRAPKSGDDDDGDDDKDGISFIREATMHLLTSTAIFTLSSPLRHTPIYLTHINATAYYHSSAVGRIIYDLPFAVPPGESQSPRLPVDWSLGSVGYEAVRKALGGILKLNASAEVGVGIGRWREEVWVVGRGIGARVRL</sequence>
<feature type="compositionally biased region" description="Polar residues" evidence="1">
    <location>
        <begin position="1"/>
        <end position="12"/>
    </location>
</feature>